<gene>
    <name evidence="1" type="ORF">C8A03DRAFT_32460</name>
</gene>
<name>A0AAN7HGH0_9PEZI</name>
<accession>A0AAN7HGH0</accession>
<proteinExistence type="predicted"/>
<dbReference type="GO" id="GO:0004029">
    <property type="term" value="F:aldehyde dehydrogenase (NAD+) activity"/>
    <property type="evidence" value="ECO:0007669"/>
    <property type="project" value="TreeGrafter"/>
</dbReference>
<reference evidence="1" key="1">
    <citation type="journal article" date="2023" name="Mol. Phylogenet. Evol.">
        <title>Genome-scale phylogeny and comparative genomics of the fungal order Sordariales.</title>
        <authorList>
            <person name="Hensen N."/>
            <person name="Bonometti L."/>
            <person name="Westerberg I."/>
            <person name="Brannstrom I.O."/>
            <person name="Guillou S."/>
            <person name="Cros-Aarteil S."/>
            <person name="Calhoun S."/>
            <person name="Haridas S."/>
            <person name="Kuo A."/>
            <person name="Mondo S."/>
            <person name="Pangilinan J."/>
            <person name="Riley R."/>
            <person name="LaButti K."/>
            <person name="Andreopoulos B."/>
            <person name="Lipzen A."/>
            <person name="Chen C."/>
            <person name="Yan M."/>
            <person name="Daum C."/>
            <person name="Ng V."/>
            <person name="Clum A."/>
            <person name="Steindorff A."/>
            <person name="Ohm R.A."/>
            <person name="Martin F."/>
            <person name="Silar P."/>
            <person name="Natvig D.O."/>
            <person name="Lalanne C."/>
            <person name="Gautier V."/>
            <person name="Ament-Velasquez S.L."/>
            <person name="Kruys A."/>
            <person name="Hutchinson M.I."/>
            <person name="Powell A.J."/>
            <person name="Barry K."/>
            <person name="Miller A.N."/>
            <person name="Grigoriev I.V."/>
            <person name="Debuchy R."/>
            <person name="Gladieux P."/>
            <person name="Hiltunen Thoren M."/>
            <person name="Johannesson H."/>
        </authorList>
    </citation>
    <scope>NUCLEOTIDE SEQUENCE</scope>
    <source>
        <strain evidence="1">CBS 532.94</strain>
    </source>
</reference>
<dbReference type="GO" id="GO:0005737">
    <property type="term" value="C:cytoplasm"/>
    <property type="evidence" value="ECO:0007669"/>
    <property type="project" value="TreeGrafter"/>
</dbReference>
<dbReference type="InterPro" id="IPR051783">
    <property type="entry name" value="NAD(P)-dependent_oxidoreduct"/>
</dbReference>
<reference evidence="1" key="2">
    <citation type="submission" date="2023-05" db="EMBL/GenBank/DDBJ databases">
        <authorList>
            <consortium name="Lawrence Berkeley National Laboratory"/>
            <person name="Steindorff A."/>
            <person name="Hensen N."/>
            <person name="Bonometti L."/>
            <person name="Westerberg I."/>
            <person name="Brannstrom I.O."/>
            <person name="Guillou S."/>
            <person name="Cros-Aarteil S."/>
            <person name="Calhoun S."/>
            <person name="Haridas S."/>
            <person name="Kuo A."/>
            <person name="Mondo S."/>
            <person name="Pangilinan J."/>
            <person name="Riley R."/>
            <person name="Labutti K."/>
            <person name="Andreopoulos B."/>
            <person name="Lipzen A."/>
            <person name="Chen C."/>
            <person name="Yanf M."/>
            <person name="Daum C."/>
            <person name="Ng V."/>
            <person name="Clum A."/>
            <person name="Ohm R."/>
            <person name="Martin F."/>
            <person name="Silar P."/>
            <person name="Natvig D."/>
            <person name="Lalanne C."/>
            <person name="Gautier V."/>
            <person name="Ament-Velasquez S.L."/>
            <person name="Kruys A."/>
            <person name="Hutchinson M.I."/>
            <person name="Powell A.J."/>
            <person name="Barry K."/>
            <person name="Miller A.N."/>
            <person name="Grigoriev I.V."/>
            <person name="Debuchy R."/>
            <person name="Gladieux P."/>
            <person name="Thoren M.H."/>
            <person name="Johannesson H."/>
        </authorList>
    </citation>
    <scope>NUCLEOTIDE SEQUENCE</scope>
    <source>
        <strain evidence="1">CBS 532.94</strain>
    </source>
</reference>
<evidence type="ECO:0000313" key="1">
    <source>
        <dbReference type="EMBL" id="KAK4239509.1"/>
    </source>
</evidence>
<dbReference type="AlphaFoldDB" id="A0AAN7HGH0"/>
<evidence type="ECO:0000313" key="2">
    <source>
        <dbReference type="Proteomes" id="UP001303760"/>
    </source>
</evidence>
<dbReference type="Proteomes" id="UP001303760">
    <property type="component" value="Unassembled WGS sequence"/>
</dbReference>
<protein>
    <submittedName>
        <fullName evidence="1">Uncharacterized protein</fullName>
    </submittedName>
</protein>
<sequence>MTANVLFLGATGHIGAAVLQALKAIFPELPVSAIVTSKGHFQSLSDTYRENFFIIKGSLGEYNLLVTEASKTCLVINCAPVPYTEGIAALFRGLASGSSPTTPVFYIHTSGAARIWDPPNGDVEGRVWDDVATAASSSSGEHTAIISPGFVVGRSPSRTHAVPITFPDWMHVVRTVGGPFTVASGRNVTSFVDTEALAGLYVRLAEDALRYIAGEGGGIAAPDENVWGPRAYYFASTLEVPMREFNDRYLIPALKKTAAGAWLKKETTTELSVEEVYQIVMGRFDDGVEAGIWSRHIAEAFGT</sequence>
<feature type="non-terminal residue" evidence="1">
    <location>
        <position position="303"/>
    </location>
</feature>
<dbReference type="Gene3D" id="3.40.50.720">
    <property type="entry name" value="NAD(P)-binding Rossmann-like Domain"/>
    <property type="match status" value="1"/>
</dbReference>
<dbReference type="InterPro" id="IPR036291">
    <property type="entry name" value="NAD(P)-bd_dom_sf"/>
</dbReference>
<keyword evidence="2" id="KW-1185">Reference proteome</keyword>
<dbReference type="EMBL" id="MU860062">
    <property type="protein sequence ID" value="KAK4239509.1"/>
    <property type="molecule type" value="Genomic_DNA"/>
</dbReference>
<dbReference type="PANTHER" id="PTHR48079">
    <property type="entry name" value="PROTEIN YEEZ"/>
    <property type="match status" value="1"/>
</dbReference>
<comment type="caution">
    <text evidence="1">The sequence shown here is derived from an EMBL/GenBank/DDBJ whole genome shotgun (WGS) entry which is preliminary data.</text>
</comment>
<organism evidence="1 2">
    <name type="scientific">Achaetomium macrosporum</name>
    <dbReference type="NCBI Taxonomy" id="79813"/>
    <lineage>
        <taxon>Eukaryota</taxon>
        <taxon>Fungi</taxon>
        <taxon>Dikarya</taxon>
        <taxon>Ascomycota</taxon>
        <taxon>Pezizomycotina</taxon>
        <taxon>Sordariomycetes</taxon>
        <taxon>Sordariomycetidae</taxon>
        <taxon>Sordariales</taxon>
        <taxon>Chaetomiaceae</taxon>
        <taxon>Achaetomium</taxon>
    </lineage>
</organism>
<dbReference type="PANTHER" id="PTHR48079:SF6">
    <property type="entry name" value="NAD(P)-BINDING DOMAIN-CONTAINING PROTEIN-RELATED"/>
    <property type="match status" value="1"/>
</dbReference>
<dbReference type="SUPFAM" id="SSF51735">
    <property type="entry name" value="NAD(P)-binding Rossmann-fold domains"/>
    <property type="match status" value="1"/>
</dbReference>